<dbReference type="Pfam" id="PF13768">
    <property type="entry name" value="VWA_3"/>
    <property type="match status" value="1"/>
</dbReference>
<dbReference type="SMART" id="SM00609">
    <property type="entry name" value="VIT"/>
    <property type="match status" value="1"/>
</dbReference>
<dbReference type="SUPFAM" id="SSF53300">
    <property type="entry name" value="vWA-like"/>
    <property type="match status" value="1"/>
</dbReference>
<dbReference type="InterPro" id="IPR036465">
    <property type="entry name" value="vWFA_dom_sf"/>
</dbReference>
<feature type="region of interest" description="Disordered" evidence="1">
    <location>
        <begin position="1"/>
        <end position="21"/>
    </location>
</feature>
<dbReference type="PROSITE" id="PS50234">
    <property type="entry name" value="VWFA"/>
    <property type="match status" value="1"/>
</dbReference>
<dbReference type="Proteomes" id="UP000695562">
    <property type="component" value="Unassembled WGS sequence"/>
</dbReference>
<dbReference type="Pfam" id="PF08487">
    <property type="entry name" value="VIT"/>
    <property type="match status" value="1"/>
</dbReference>
<evidence type="ECO:0000313" key="4">
    <source>
        <dbReference type="EMBL" id="KAF2074845.1"/>
    </source>
</evidence>
<organism evidence="4 5">
    <name type="scientific">Polysphondylium violaceum</name>
    <dbReference type="NCBI Taxonomy" id="133409"/>
    <lineage>
        <taxon>Eukaryota</taxon>
        <taxon>Amoebozoa</taxon>
        <taxon>Evosea</taxon>
        <taxon>Eumycetozoa</taxon>
        <taxon>Dictyostelia</taxon>
        <taxon>Dictyosteliales</taxon>
        <taxon>Dictyosteliaceae</taxon>
        <taxon>Polysphondylium</taxon>
    </lineage>
</organism>
<evidence type="ECO:0008006" key="6">
    <source>
        <dbReference type="Google" id="ProtNLM"/>
    </source>
</evidence>
<evidence type="ECO:0000259" key="3">
    <source>
        <dbReference type="PROSITE" id="PS51468"/>
    </source>
</evidence>
<dbReference type="PANTHER" id="PTHR45737">
    <property type="entry name" value="VON WILLEBRAND FACTOR A DOMAIN-CONTAINING PROTEIN 5A"/>
    <property type="match status" value="1"/>
</dbReference>
<protein>
    <recommendedName>
        <fullName evidence="6">Type A von Willebrand factor domain-containing protein</fullName>
    </recommendedName>
</protein>
<dbReference type="PROSITE" id="PS51468">
    <property type="entry name" value="VIT"/>
    <property type="match status" value="1"/>
</dbReference>
<feature type="domain" description="VIT" evidence="3">
    <location>
        <begin position="56"/>
        <end position="184"/>
    </location>
</feature>
<dbReference type="PANTHER" id="PTHR45737:SF6">
    <property type="entry name" value="VON WILLEBRAND FACTOR A DOMAIN-CONTAINING PROTEIN 5A"/>
    <property type="match status" value="1"/>
</dbReference>
<dbReference type="InterPro" id="IPR013694">
    <property type="entry name" value="VIT"/>
</dbReference>
<feature type="domain" description="VWFA" evidence="2">
    <location>
        <begin position="303"/>
        <end position="470"/>
    </location>
</feature>
<name>A0A8J4PW64_9MYCE</name>
<proteinExistence type="predicted"/>
<comment type="caution">
    <text evidence="4">The sequence shown here is derived from an EMBL/GenBank/DDBJ whole genome shotgun (WGS) entry which is preliminary data.</text>
</comment>
<accession>A0A8J4PW64</accession>
<keyword evidence="5" id="KW-1185">Reference proteome</keyword>
<dbReference type="InterPro" id="IPR002035">
    <property type="entry name" value="VWF_A"/>
</dbReference>
<reference evidence="4" key="1">
    <citation type="submission" date="2020-01" db="EMBL/GenBank/DDBJ databases">
        <title>Development of genomics and gene disruption for Polysphondylium violaceum indicates a role for the polyketide synthase stlB in stalk morphogenesis.</title>
        <authorList>
            <person name="Narita B."/>
            <person name="Kawabe Y."/>
            <person name="Kin K."/>
            <person name="Saito T."/>
            <person name="Gibbs R."/>
            <person name="Kuspa A."/>
            <person name="Muzny D."/>
            <person name="Queller D."/>
            <person name="Richards S."/>
            <person name="Strassman J."/>
            <person name="Sucgang R."/>
            <person name="Worley K."/>
            <person name="Schaap P."/>
        </authorList>
    </citation>
    <scope>NUCLEOTIDE SEQUENCE</scope>
    <source>
        <strain evidence="4">QSvi11</strain>
    </source>
</reference>
<evidence type="ECO:0000313" key="5">
    <source>
        <dbReference type="Proteomes" id="UP000695562"/>
    </source>
</evidence>
<dbReference type="SMART" id="SM00327">
    <property type="entry name" value="VWA"/>
    <property type="match status" value="1"/>
</dbReference>
<sequence>MKSFFSNLFKSSTPTTSSGEECNQGSLYILDRDRDYKESTFYNYFRVLENSHQYGASRLGLISVGSSEAFKLDSFAIDAEMTDTCSTSVLTQKYSNSSKSPVEAKYSIPIPPYASVSSFVVEYQDQVLKAKIKENQKAQNQYNDTIASGGQSFLASLASNGMFTVHLGNIPQGESVTLRMTIVSEIGSHYGNLHYYIHKYWFPPGGYELDINLNILFSLPIKDIQVLNYKSTISYENTTKSRAKVSIKQSGSSDDLVIKVLPELADKPTAIVEQDPSTSSTAISLSFFPNFEIDRDEMNQKSEFIFLLDCSGSMSGTPIVKSKTVLDIIMRSLNENSKFNIYCFGSNFNKCFEQSKIYDEDSLSAAINYISSIDADLGGTELYPPIQEILQQPYDQEYPRQLFILTDGQVSARDELIGFVGKESNSTRIFTLGIGDYVDRELVIGLSNACKGFYEFIDDSNMQDRVMKLVNISMEPTFSNICIDWGVDGFVQSPQMIRPVFYNERMMIYGLMENNCEKKQFNVTITGNSPSGKQATYSIPIDLSKDIDIVKSNNVHTVSAFKIIHDLEYRESKKSEDNSAEIIRLSKKYSVLSTKTSFIVSIESNQPTTDAMVNVNVNVNEQPLDRDEDDLFSQPPSSIPRSNDVLSAMSIQIDCLVSRSEKLCSIPDMWCDSLEDSGLEFKSKSSQPKLSNLFSFSSKSKVSSSSSFNNNSNNNINNNNNNNNNGEDELVQLIKLQKAFGSWDSVNSLFAIPSKPKEINDDKIWITFVVIAKIMKSYASRKNEWDLVVQKATKWLKNQLVKNNISTDFNTLLESAKSKL</sequence>
<evidence type="ECO:0000259" key="2">
    <source>
        <dbReference type="PROSITE" id="PS50234"/>
    </source>
</evidence>
<dbReference type="AlphaFoldDB" id="A0A8J4PW64"/>
<dbReference type="Gene3D" id="3.40.50.410">
    <property type="entry name" value="von Willebrand factor, type A domain"/>
    <property type="match status" value="1"/>
</dbReference>
<dbReference type="OrthoDB" id="30900at2759"/>
<gene>
    <name evidence="4" type="ORF">CYY_003833</name>
</gene>
<dbReference type="EMBL" id="AJWJ01000126">
    <property type="protein sequence ID" value="KAF2074845.1"/>
    <property type="molecule type" value="Genomic_DNA"/>
</dbReference>
<feature type="region of interest" description="Disordered" evidence="1">
    <location>
        <begin position="705"/>
        <end position="724"/>
    </location>
</feature>
<evidence type="ECO:0000256" key="1">
    <source>
        <dbReference type="SAM" id="MobiDB-lite"/>
    </source>
</evidence>